<evidence type="ECO:0000313" key="2">
    <source>
        <dbReference type="Proteomes" id="UP001302745"/>
    </source>
</evidence>
<reference evidence="1" key="1">
    <citation type="journal article" date="2023" name="Mol. Phylogenet. Evol.">
        <title>Genome-scale phylogeny and comparative genomics of the fungal order Sordariales.</title>
        <authorList>
            <person name="Hensen N."/>
            <person name="Bonometti L."/>
            <person name="Westerberg I."/>
            <person name="Brannstrom I.O."/>
            <person name="Guillou S."/>
            <person name="Cros-Aarteil S."/>
            <person name="Calhoun S."/>
            <person name="Haridas S."/>
            <person name="Kuo A."/>
            <person name="Mondo S."/>
            <person name="Pangilinan J."/>
            <person name="Riley R."/>
            <person name="LaButti K."/>
            <person name="Andreopoulos B."/>
            <person name="Lipzen A."/>
            <person name="Chen C."/>
            <person name="Yan M."/>
            <person name="Daum C."/>
            <person name="Ng V."/>
            <person name="Clum A."/>
            <person name="Steindorff A."/>
            <person name="Ohm R.A."/>
            <person name="Martin F."/>
            <person name="Silar P."/>
            <person name="Natvig D.O."/>
            <person name="Lalanne C."/>
            <person name="Gautier V."/>
            <person name="Ament-Velasquez S.L."/>
            <person name="Kruys A."/>
            <person name="Hutchinson M.I."/>
            <person name="Powell A.J."/>
            <person name="Barry K."/>
            <person name="Miller A.N."/>
            <person name="Grigoriev I.V."/>
            <person name="Debuchy R."/>
            <person name="Gladieux P."/>
            <person name="Hiltunen Thoren M."/>
            <person name="Johannesson H."/>
        </authorList>
    </citation>
    <scope>NUCLEOTIDE SEQUENCE</scope>
    <source>
        <strain evidence="1">CBS 538.74</strain>
    </source>
</reference>
<protein>
    <submittedName>
        <fullName evidence="1">Uncharacterized protein</fullName>
    </submittedName>
</protein>
<organism evidence="1 2">
    <name type="scientific">Chaetomidium leptoderma</name>
    <dbReference type="NCBI Taxonomy" id="669021"/>
    <lineage>
        <taxon>Eukaryota</taxon>
        <taxon>Fungi</taxon>
        <taxon>Dikarya</taxon>
        <taxon>Ascomycota</taxon>
        <taxon>Pezizomycotina</taxon>
        <taxon>Sordariomycetes</taxon>
        <taxon>Sordariomycetidae</taxon>
        <taxon>Sordariales</taxon>
        <taxon>Chaetomiaceae</taxon>
        <taxon>Chaetomidium</taxon>
    </lineage>
</organism>
<comment type="caution">
    <text evidence="1">The sequence shown here is derived from an EMBL/GenBank/DDBJ whole genome shotgun (WGS) entry which is preliminary data.</text>
</comment>
<accession>A0AAN6VSM9</accession>
<proteinExistence type="predicted"/>
<dbReference type="EMBL" id="MU856856">
    <property type="protein sequence ID" value="KAK4157048.1"/>
    <property type="molecule type" value="Genomic_DNA"/>
</dbReference>
<keyword evidence="2" id="KW-1185">Reference proteome</keyword>
<name>A0AAN6VSM9_9PEZI</name>
<dbReference type="Proteomes" id="UP001302745">
    <property type="component" value="Unassembled WGS sequence"/>
</dbReference>
<sequence length="111" mass="11927">MAATAPKRIFLLQASSPSSLMATTTTTTTAAARRAQSFFSTTPFRFNAGGAPNHNTNPSYPAFSLKRIIPNPRVRMAVGAGLVAMAVGEGYMWVKFWPKITGKGDSEESKE</sequence>
<reference evidence="1" key="2">
    <citation type="submission" date="2023-05" db="EMBL/GenBank/DDBJ databases">
        <authorList>
            <consortium name="Lawrence Berkeley National Laboratory"/>
            <person name="Steindorff A."/>
            <person name="Hensen N."/>
            <person name="Bonometti L."/>
            <person name="Westerberg I."/>
            <person name="Brannstrom I.O."/>
            <person name="Guillou S."/>
            <person name="Cros-Aarteil S."/>
            <person name="Calhoun S."/>
            <person name="Haridas S."/>
            <person name="Kuo A."/>
            <person name="Mondo S."/>
            <person name="Pangilinan J."/>
            <person name="Riley R."/>
            <person name="Labutti K."/>
            <person name="Andreopoulos B."/>
            <person name="Lipzen A."/>
            <person name="Chen C."/>
            <person name="Yanf M."/>
            <person name="Daum C."/>
            <person name="Ng V."/>
            <person name="Clum A."/>
            <person name="Ohm R."/>
            <person name="Martin F."/>
            <person name="Silar P."/>
            <person name="Natvig D."/>
            <person name="Lalanne C."/>
            <person name="Gautier V."/>
            <person name="Ament-Velasquez S.L."/>
            <person name="Kruys A."/>
            <person name="Hutchinson M.I."/>
            <person name="Powell A.J."/>
            <person name="Barry K."/>
            <person name="Miller A.N."/>
            <person name="Grigoriev I.V."/>
            <person name="Debuchy R."/>
            <person name="Gladieux P."/>
            <person name="Thoren M.H."/>
            <person name="Johannesson H."/>
        </authorList>
    </citation>
    <scope>NUCLEOTIDE SEQUENCE</scope>
    <source>
        <strain evidence="1">CBS 538.74</strain>
    </source>
</reference>
<gene>
    <name evidence="1" type="ORF">C8A00DRAFT_30027</name>
</gene>
<dbReference type="AlphaFoldDB" id="A0AAN6VSM9"/>
<evidence type="ECO:0000313" key="1">
    <source>
        <dbReference type="EMBL" id="KAK4157048.1"/>
    </source>
</evidence>